<organism evidence="7 8">
    <name type="scientific">Columbia Basin potato purple top phytoplasma</name>
    <dbReference type="NCBI Taxonomy" id="307134"/>
    <lineage>
        <taxon>Bacteria</taxon>
        <taxon>Bacillati</taxon>
        <taxon>Mycoplasmatota</taxon>
        <taxon>Mollicutes</taxon>
        <taxon>Acholeplasmatales</taxon>
        <taxon>Acholeplasmataceae</taxon>
        <taxon>Candidatus Phytoplasma</taxon>
        <taxon>16SrVI (Clover proliferation group)</taxon>
    </lineage>
</organism>
<name>A0ABT5L886_9MOLU</name>
<evidence type="ECO:0000256" key="1">
    <source>
        <dbReference type="ARBA" id="ARBA00004167"/>
    </source>
</evidence>
<protein>
    <submittedName>
        <fullName evidence="7">YneF family protein</fullName>
    </submittedName>
</protein>
<evidence type="ECO:0000256" key="3">
    <source>
        <dbReference type="ARBA" id="ARBA00022692"/>
    </source>
</evidence>
<keyword evidence="3 6" id="KW-0812">Transmembrane</keyword>
<evidence type="ECO:0000256" key="2">
    <source>
        <dbReference type="ARBA" id="ARBA00006694"/>
    </source>
</evidence>
<keyword evidence="8" id="KW-1185">Reference proteome</keyword>
<comment type="subcellular location">
    <subcellularLocation>
        <location evidence="1">Membrane</location>
        <topology evidence="1">Single-pass membrane protein</topology>
    </subcellularLocation>
</comment>
<dbReference type="Proteomes" id="UP001221763">
    <property type="component" value="Unassembled WGS sequence"/>
</dbReference>
<sequence length="67" mass="7743">MSSTVSALIGLVLGLILGAVLMFFWFKRYLEKNPPITEKQIKEIFKQMGRSPSQKQMKQIMNNIKNK</sequence>
<evidence type="ECO:0000313" key="8">
    <source>
        <dbReference type="Proteomes" id="UP001221763"/>
    </source>
</evidence>
<comment type="similarity">
    <text evidence="2">Belongs to the UPF0154 family.</text>
</comment>
<reference evidence="7 8" key="1">
    <citation type="journal article" date="2023" name="Plant">
        <title>Draft Genome Sequence Resource of CBPPT1, a 'Candidatus Phytoplasma trifolii'-Related Strain Associated with Potato Purple Top Disease in the Columbia Basin, U.S.A.</title>
        <authorList>
            <person name="Wei W."/>
            <person name="Shao J."/>
            <person name="Bottner-Parker K.D."/>
            <person name="Zhao Y."/>
        </authorList>
    </citation>
    <scope>NUCLEOTIDE SEQUENCE [LARGE SCALE GENOMIC DNA]</scope>
    <source>
        <strain evidence="7 8">CBPPT1</strain>
    </source>
</reference>
<accession>A0ABT5L886</accession>
<keyword evidence="5 6" id="KW-0472">Membrane</keyword>
<comment type="caution">
    <text evidence="7">The sequence shown here is derived from an EMBL/GenBank/DDBJ whole genome shotgun (WGS) entry which is preliminary data.</text>
</comment>
<feature type="transmembrane region" description="Helical" evidence="6">
    <location>
        <begin position="6"/>
        <end position="26"/>
    </location>
</feature>
<gene>
    <name evidence="7" type="ORF">M8044_000101</name>
</gene>
<dbReference type="RefSeq" id="WP_273585113.1">
    <property type="nucleotide sequence ID" value="NZ_JANHJP010000002.1"/>
</dbReference>
<dbReference type="Pfam" id="PF03672">
    <property type="entry name" value="UPF0154"/>
    <property type="match status" value="1"/>
</dbReference>
<evidence type="ECO:0000256" key="4">
    <source>
        <dbReference type="ARBA" id="ARBA00022989"/>
    </source>
</evidence>
<evidence type="ECO:0000256" key="5">
    <source>
        <dbReference type="ARBA" id="ARBA00023136"/>
    </source>
</evidence>
<proteinExistence type="inferred from homology"/>
<dbReference type="InterPro" id="IPR005359">
    <property type="entry name" value="UPF0154"/>
</dbReference>
<dbReference type="EMBL" id="JANHJP010000002">
    <property type="protein sequence ID" value="MDC9031882.1"/>
    <property type="molecule type" value="Genomic_DNA"/>
</dbReference>
<evidence type="ECO:0000256" key="6">
    <source>
        <dbReference type="SAM" id="Phobius"/>
    </source>
</evidence>
<evidence type="ECO:0000313" key="7">
    <source>
        <dbReference type="EMBL" id="MDC9031882.1"/>
    </source>
</evidence>
<keyword evidence="4 6" id="KW-1133">Transmembrane helix</keyword>